<sequence length="900" mass="103224">MEQLFDSSNVRKRTAKMAYFEIDTEQAVAEQAGKKVIFALYKDTRVGATTSMTAVSIDAHEKLIAIEPTNKIAQDTLVENTVKYSDRPDAKILQLPSNKHCIHIQQRIEKTPVLNAVPVFLRPEYCLGCEHSNVCPLMEIFRVNYDGVVLTYDKLAYMVTGSDIFDSMSQLQFNELFGGSEKLNIIFDEASWLAGIQTQKLQLFSYNKTDDGRQFFDFDYYINNIKNRKASKNSNKLKYNTIMTLVTRCKEIFKSNAISEKAETALQKAKSKRYWDEHISEPLNNPCLDAHDINDGDSYELMKGFFEEIVTMVENNDFGDKELTPAIIKNEILPLYAIAAIATAQTLTLTADISKNGNGIGINVLAPDTFKHLMISQFIEKMLERGNVRIIVTSATLPDFEKHNTTKYWLPEGVKIHSLNFDTGMNLNKKMKILTFGRRYDGIGGQTVENRLTKEVEYFAFIIRIYGARNVKIVVRNIKLFNEIASLFRTIGIKIADRDNIDGVEITYYRASDTVGVWSDRRVMIAVGFSHTPANSRDGQTTTRKESKEVNMESCQDSFWQTISRCKDEQGIEESLVFAFGMSKNEAECAVTWGAKRKVTKLETRNGQANKYEVVSNQSWDKPSIVDCKTFDKMIIEALIWKKPECNNDFPGFLSHCLSDLADSFLMPSFPTKPYYAMVHIGQYFQDNKVMGNSFLDSISTERKKENLLYNEKLCTITTDGMAKWVIFEKLDYESEIKLIKFFSLTNIPYMLEKDGEVYNIWIFLEPVKAKIAKKFGELIIRFLNIDCELKPSKVNIHTRQQENITILGSKSAFFVNGQWTRDIEHINITKCIIGKEFVDALGKYFEPEKEKEKAFDEIAYENKVKEAILSGRLNHFYSELERKSMLEEIASREKERQEI</sequence>
<dbReference type="EMBL" id="JJQK01000293">
    <property type="protein sequence ID" value="KKH43584.1"/>
    <property type="molecule type" value="Genomic_DNA"/>
</dbReference>
<dbReference type="Proteomes" id="UP000034259">
    <property type="component" value="Unassembled WGS sequence"/>
</dbReference>
<proteinExistence type="predicted"/>
<evidence type="ECO:0000313" key="2">
    <source>
        <dbReference type="EMBL" id="KKH43584.1"/>
    </source>
</evidence>
<dbReference type="AlphaFoldDB" id="A0A0F8Q3X5"/>
<dbReference type="EMBL" id="CP042908">
    <property type="protein sequence ID" value="QIB91269.1"/>
    <property type="molecule type" value="Genomic_DNA"/>
</dbReference>
<name>A0A0F8Q3X5_METMZ</name>
<protein>
    <submittedName>
        <fullName evidence="2">Uncharacterized protein</fullName>
    </submittedName>
</protein>
<evidence type="ECO:0000313" key="4">
    <source>
        <dbReference type="Proteomes" id="UP000034259"/>
    </source>
</evidence>
<dbReference type="PATRIC" id="fig|2209.52.peg.294"/>
<dbReference type="GeneID" id="44087405"/>
<organism evidence="2 4">
    <name type="scientific">Methanosarcina mazei</name>
    <name type="common">Methanosarcina frisia</name>
    <dbReference type="NCBI Taxonomy" id="2209"/>
    <lineage>
        <taxon>Archaea</taxon>
        <taxon>Methanobacteriati</taxon>
        <taxon>Methanobacteriota</taxon>
        <taxon>Stenosarchaea group</taxon>
        <taxon>Methanomicrobia</taxon>
        <taxon>Methanosarcinales</taxon>
        <taxon>Methanosarcinaceae</taxon>
        <taxon>Methanosarcina</taxon>
    </lineage>
</organism>
<dbReference type="Proteomes" id="UP000467371">
    <property type="component" value="Chromosome"/>
</dbReference>
<evidence type="ECO:0000313" key="5">
    <source>
        <dbReference type="Proteomes" id="UP000034672"/>
    </source>
</evidence>
<dbReference type="RefSeq" id="WP_048049113.1">
    <property type="nucleotide sequence ID" value="NZ_CP042908.1"/>
</dbReference>
<evidence type="ECO:0000313" key="1">
    <source>
        <dbReference type="EMBL" id="KKH38980.1"/>
    </source>
</evidence>
<gene>
    <name evidence="1" type="ORF">DU71_01350</name>
    <name evidence="2" type="ORF">DU72_00020</name>
    <name evidence="3" type="ORF">FQU78_09660</name>
</gene>
<evidence type="ECO:0000313" key="3">
    <source>
        <dbReference type="EMBL" id="QIB91269.1"/>
    </source>
</evidence>
<evidence type="ECO:0000313" key="6">
    <source>
        <dbReference type="Proteomes" id="UP000467371"/>
    </source>
</evidence>
<dbReference type="EMBL" id="JJQI01000069">
    <property type="protein sequence ID" value="KKH38980.1"/>
    <property type="molecule type" value="Genomic_DNA"/>
</dbReference>
<dbReference type="Proteomes" id="UP000034672">
    <property type="component" value="Unassembled WGS sequence"/>
</dbReference>
<reference evidence="3 6" key="2">
    <citation type="journal article" date="2020" name="Environ. Microbiol. Rep.">
        <title>Redox cycling of Fe(II) and Fe(III) in magnetite accelerates aceticlastic methanogenesis by Methanosarcina mazei.</title>
        <authorList>
            <person name="Wang H."/>
            <person name="Byrne J.M."/>
            <person name="Liu P."/>
            <person name="Liu J."/>
            <person name="Dong X."/>
            <person name="Lu Y."/>
        </authorList>
    </citation>
    <scope>NUCLEOTIDE SEQUENCE [LARGE SCALE GENOMIC DNA]</scope>
    <source>
        <strain evidence="3">Zm-15</strain>
        <strain evidence="6">zm-15</strain>
    </source>
</reference>
<reference evidence="4 5" key="1">
    <citation type="journal article" date="2015" name="ISME J.">
        <title>Genomic and phenotypic differentiation among Methanosarcina mazei populations from Columbia River sediment.</title>
        <authorList>
            <person name="Youngblut N.D."/>
            <person name="Wirth J.S."/>
            <person name="Henriksen J.R."/>
            <person name="Smith M."/>
            <person name="Simon H."/>
            <person name="Metcalf W.W."/>
            <person name="Whitaker R.J."/>
        </authorList>
    </citation>
    <scope>NUCLEOTIDE SEQUENCE [LARGE SCALE GENOMIC DNA]</scope>
    <source>
        <strain evidence="1 5">1.H.A.1A.4</strain>
        <strain evidence="2 4">1.H.A.2.1</strain>
    </source>
</reference>
<accession>A0A0F8Q3X5</accession>